<comment type="similarity">
    <text evidence="1 6">Belongs to the glycosyl hydrolase 28 family.</text>
</comment>
<keyword evidence="2 6" id="KW-0378">Hydrolase</keyword>
<evidence type="ECO:0008006" key="10">
    <source>
        <dbReference type="Google" id="ProtNLM"/>
    </source>
</evidence>
<evidence type="ECO:0000256" key="6">
    <source>
        <dbReference type="RuleBase" id="RU361169"/>
    </source>
</evidence>
<evidence type="ECO:0000313" key="9">
    <source>
        <dbReference type="Proteomes" id="UP001159363"/>
    </source>
</evidence>
<dbReference type="PANTHER" id="PTHR31736:SF19">
    <property type="entry name" value="PECTIN LYASE SUPERFAMILY PROTEIN-RELATED"/>
    <property type="match status" value="1"/>
</dbReference>
<keyword evidence="7" id="KW-0732">Signal</keyword>
<dbReference type="InterPro" id="IPR000743">
    <property type="entry name" value="Glyco_hydro_28"/>
</dbReference>
<organism evidence="8 9">
    <name type="scientific">Dryococelus australis</name>
    <dbReference type="NCBI Taxonomy" id="614101"/>
    <lineage>
        <taxon>Eukaryota</taxon>
        <taxon>Metazoa</taxon>
        <taxon>Ecdysozoa</taxon>
        <taxon>Arthropoda</taxon>
        <taxon>Hexapoda</taxon>
        <taxon>Insecta</taxon>
        <taxon>Pterygota</taxon>
        <taxon>Neoptera</taxon>
        <taxon>Polyneoptera</taxon>
        <taxon>Phasmatodea</taxon>
        <taxon>Verophasmatodea</taxon>
        <taxon>Anareolatae</taxon>
        <taxon>Phasmatidae</taxon>
        <taxon>Eurycanthinae</taxon>
        <taxon>Dryococelus</taxon>
    </lineage>
</organism>
<dbReference type="Pfam" id="PF00295">
    <property type="entry name" value="Glyco_hydro_28"/>
    <property type="match status" value="1"/>
</dbReference>
<dbReference type="PANTHER" id="PTHR31736">
    <property type="match status" value="1"/>
</dbReference>
<feature type="chain" id="PRO_5047206185" description="Glycoside hydrolase family 28" evidence="7">
    <location>
        <begin position="23"/>
        <end position="307"/>
    </location>
</feature>
<keyword evidence="3" id="KW-1015">Disulfide bond</keyword>
<evidence type="ECO:0000256" key="7">
    <source>
        <dbReference type="SAM" id="SignalP"/>
    </source>
</evidence>
<reference evidence="8 9" key="1">
    <citation type="submission" date="2023-02" db="EMBL/GenBank/DDBJ databases">
        <title>LHISI_Scaffold_Assembly.</title>
        <authorList>
            <person name="Stuart O.P."/>
            <person name="Cleave R."/>
            <person name="Magrath M.J.L."/>
            <person name="Mikheyev A.S."/>
        </authorList>
    </citation>
    <scope>NUCLEOTIDE SEQUENCE [LARGE SCALE GENOMIC DNA]</scope>
    <source>
        <strain evidence="8">Daus_M_001</strain>
        <tissue evidence="8">Leg muscle</tissue>
    </source>
</reference>
<evidence type="ECO:0000256" key="5">
    <source>
        <dbReference type="ARBA" id="ARBA00023295"/>
    </source>
</evidence>
<dbReference type="SUPFAM" id="SSF51126">
    <property type="entry name" value="Pectin lyase-like"/>
    <property type="match status" value="1"/>
</dbReference>
<evidence type="ECO:0000256" key="2">
    <source>
        <dbReference type="ARBA" id="ARBA00022801"/>
    </source>
</evidence>
<proteinExistence type="inferred from homology"/>
<evidence type="ECO:0000256" key="4">
    <source>
        <dbReference type="ARBA" id="ARBA00023180"/>
    </source>
</evidence>
<accession>A0ABQ9I3Y2</accession>
<dbReference type="InterPro" id="IPR011050">
    <property type="entry name" value="Pectin_lyase_fold/virulence"/>
</dbReference>
<keyword evidence="5 6" id="KW-0326">Glycosidase</keyword>
<evidence type="ECO:0000256" key="3">
    <source>
        <dbReference type="ARBA" id="ARBA00023157"/>
    </source>
</evidence>
<sequence length="307" mass="33079">MQQQLVFLVDIALLALVHVGTARDLRNIVELKNPPTCMSLKVTGGDDTEAIQKVLNSCAKEKTVALAAGVFYSRPLTIPSGVSLLLDTGVALRAIPKPALYDKGRRTCGTIDDSGDGCKSFITAKGSGIYDTGTIDGEGGARINARNFTWFKLNKVAAGRGRQTNSPMLVEISNSEDITLYQITLVRSPFYHVYTSETNGLTVINTKDDSIGISALTAPSRYISLYGTHFGRGNGLAIGSRVIHGVSNVAFSNMTLSALSHGMRIKSNTLNGGVVSNIVYENICIYRARFPISLDINSKTFSSRTYK</sequence>
<dbReference type="EMBL" id="JARBHB010000003">
    <property type="protein sequence ID" value="KAJ8891346.1"/>
    <property type="molecule type" value="Genomic_DNA"/>
</dbReference>
<dbReference type="Gene3D" id="2.160.20.10">
    <property type="entry name" value="Single-stranded right-handed beta-helix, Pectin lyase-like"/>
    <property type="match status" value="2"/>
</dbReference>
<feature type="signal peptide" evidence="7">
    <location>
        <begin position="1"/>
        <end position="22"/>
    </location>
</feature>
<name>A0ABQ9I3Y2_9NEOP</name>
<evidence type="ECO:0000256" key="1">
    <source>
        <dbReference type="ARBA" id="ARBA00008834"/>
    </source>
</evidence>
<dbReference type="InterPro" id="IPR012334">
    <property type="entry name" value="Pectin_lyas_fold"/>
</dbReference>
<keyword evidence="4" id="KW-0325">Glycoprotein</keyword>
<dbReference type="Proteomes" id="UP001159363">
    <property type="component" value="Chromosome 3"/>
</dbReference>
<evidence type="ECO:0000313" key="8">
    <source>
        <dbReference type="EMBL" id="KAJ8891346.1"/>
    </source>
</evidence>
<keyword evidence="9" id="KW-1185">Reference proteome</keyword>
<gene>
    <name evidence="8" type="ORF">PR048_010862</name>
</gene>
<comment type="caution">
    <text evidence="8">The sequence shown here is derived from an EMBL/GenBank/DDBJ whole genome shotgun (WGS) entry which is preliminary data.</text>
</comment>
<protein>
    <recommendedName>
        <fullName evidence="10">Glycoside hydrolase family 28</fullName>
    </recommendedName>
</protein>